<protein>
    <submittedName>
        <fullName evidence="1">Uncharacterized protein</fullName>
    </submittedName>
</protein>
<proteinExistence type="predicted"/>
<dbReference type="AlphaFoldDB" id="A0A0A9FZA6"/>
<evidence type="ECO:0000313" key="1">
    <source>
        <dbReference type="EMBL" id="JAE13713.1"/>
    </source>
</evidence>
<accession>A0A0A9FZA6</accession>
<organism evidence="1">
    <name type="scientific">Arundo donax</name>
    <name type="common">Giant reed</name>
    <name type="synonym">Donax arundinaceus</name>
    <dbReference type="NCBI Taxonomy" id="35708"/>
    <lineage>
        <taxon>Eukaryota</taxon>
        <taxon>Viridiplantae</taxon>
        <taxon>Streptophyta</taxon>
        <taxon>Embryophyta</taxon>
        <taxon>Tracheophyta</taxon>
        <taxon>Spermatophyta</taxon>
        <taxon>Magnoliopsida</taxon>
        <taxon>Liliopsida</taxon>
        <taxon>Poales</taxon>
        <taxon>Poaceae</taxon>
        <taxon>PACMAD clade</taxon>
        <taxon>Arundinoideae</taxon>
        <taxon>Arundineae</taxon>
        <taxon>Arundo</taxon>
    </lineage>
</organism>
<sequence>MLYILVLTSHTLFQQNLIMISPSYLNYGLKYLPFSIQRFTYLYC</sequence>
<reference evidence="1" key="1">
    <citation type="submission" date="2014-09" db="EMBL/GenBank/DDBJ databases">
        <authorList>
            <person name="Magalhaes I.L.F."/>
            <person name="Oliveira U."/>
            <person name="Santos F.R."/>
            <person name="Vidigal T.H.D.A."/>
            <person name="Brescovit A.D."/>
            <person name="Santos A.J."/>
        </authorList>
    </citation>
    <scope>NUCLEOTIDE SEQUENCE</scope>
    <source>
        <tissue evidence="1">Shoot tissue taken approximately 20 cm above the soil surface</tissue>
    </source>
</reference>
<reference evidence="1" key="2">
    <citation type="journal article" date="2015" name="Data Brief">
        <title>Shoot transcriptome of the giant reed, Arundo donax.</title>
        <authorList>
            <person name="Barrero R.A."/>
            <person name="Guerrero F.D."/>
            <person name="Moolhuijzen P."/>
            <person name="Goolsby J.A."/>
            <person name="Tidwell J."/>
            <person name="Bellgard S.E."/>
            <person name="Bellgard M.I."/>
        </authorList>
    </citation>
    <scope>NUCLEOTIDE SEQUENCE</scope>
    <source>
        <tissue evidence="1">Shoot tissue taken approximately 20 cm above the soil surface</tissue>
    </source>
</reference>
<dbReference type="EMBL" id="GBRH01184183">
    <property type="protein sequence ID" value="JAE13713.1"/>
    <property type="molecule type" value="Transcribed_RNA"/>
</dbReference>
<name>A0A0A9FZA6_ARUDO</name>